<protein>
    <submittedName>
        <fullName evidence="1">Uncharacterized protein</fullName>
    </submittedName>
</protein>
<feature type="non-terminal residue" evidence="1">
    <location>
        <position position="270"/>
    </location>
</feature>
<feature type="non-terminal residue" evidence="1">
    <location>
        <position position="1"/>
    </location>
</feature>
<dbReference type="EMBL" id="UINC01168433">
    <property type="protein sequence ID" value="SVD71462.1"/>
    <property type="molecule type" value="Genomic_DNA"/>
</dbReference>
<sequence>VTSDQFDDELVIQNVSPEVDFELEPFQCLKVCIVLAVSQQGKGIRFFAYLWGSGKRLQWMEDILNSDSNFGDEILTNHFCDKFPPNQNGLSEPSPSIRPLMHFNRLVNEECGAESKGVVVLRNRKNLSDIMVGSTKSMERLLSNRTSMEIKPGFKGGIQRVDDGPPLRYECGPFDAELPDNSVSTPNCTFYLTNISIESPLGGKTYELPTLFKDRKLGKRVAEEANSRFSSEETTSLDRFLFSKSETNLIIWINEMVSEINEIQDVSGIA</sequence>
<organism evidence="1">
    <name type="scientific">marine metagenome</name>
    <dbReference type="NCBI Taxonomy" id="408172"/>
    <lineage>
        <taxon>unclassified sequences</taxon>
        <taxon>metagenomes</taxon>
        <taxon>ecological metagenomes</taxon>
    </lineage>
</organism>
<proteinExistence type="predicted"/>
<name>A0A382XK13_9ZZZZ</name>
<dbReference type="AlphaFoldDB" id="A0A382XK13"/>
<reference evidence="1" key="1">
    <citation type="submission" date="2018-05" db="EMBL/GenBank/DDBJ databases">
        <authorList>
            <person name="Lanie J.A."/>
            <person name="Ng W.-L."/>
            <person name="Kazmierczak K.M."/>
            <person name="Andrzejewski T.M."/>
            <person name="Davidsen T.M."/>
            <person name="Wayne K.J."/>
            <person name="Tettelin H."/>
            <person name="Glass J.I."/>
            <person name="Rusch D."/>
            <person name="Podicherti R."/>
            <person name="Tsui H.-C.T."/>
            <person name="Winkler M.E."/>
        </authorList>
    </citation>
    <scope>NUCLEOTIDE SEQUENCE</scope>
</reference>
<accession>A0A382XK13</accession>
<gene>
    <name evidence="1" type="ORF">METZ01_LOCUS424316</name>
</gene>
<evidence type="ECO:0000313" key="1">
    <source>
        <dbReference type="EMBL" id="SVD71462.1"/>
    </source>
</evidence>